<evidence type="ECO:0000259" key="9">
    <source>
        <dbReference type="PROSITE" id="PS50048"/>
    </source>
</evidence>
<dbReference type="AlphaFoldDB" id="A0AAV9PP06"/>
<keyword evidence="3" id="KW-0862">Zinc</keyword>
<dbReference type="EMBL" id="JAVRRT010000001">
    <property type="protein sequence ID" value="KAK5175649.1"/>
    <property type="molecule type" value="Genomic_DNA"/>
</dbReference>
<evidence type="ECO:0000256" key="2">
    <source>
        <dbReference type="ARBA" id="ARBA00022723"/>
    </source>
</evidence>
<dbReference type="GO" id="GO:0008270">
    <property type="term" value="F:zinc ion binding"/>
    <property type="evidence" value="ECO:0007669"/>
    <property type="project" value="InterPro"/>
</dbReference>
<evidence type="ECO:0000313" key="10">
    <source>
        <dbReference type="EMBL" id="KAK5175649.1"/>
    </source>
</evidence>
<dbReference type="GeneID" id="89922138"/>
<dbReference type="GO" id="GO:0045944">
    <property type="term" value="P:positive regulation of transcription by RNA polymerase II"/>
    <property type="evidence" value="ECO:0007669"/>
    <property type="project" value="TreeGrafter"/>
</dbReference>
<accession>A0AAV9PP06</accession>
<feature type="region of interest" description="Disordered" evidence="8">
    <location>
        <begin position="62"/>
        <end position="98"/>
    </location>
</feature>
<organism evidence="10 11">
    <name type="scientific">Saxophila tyrrhenica</name>
    <dbReference type="NCBI Taxonomy" id="1690608"/>
    <lineage>
        <taxon>Eukaryota</taxon>
        <taxon>Fungi</taxon>
        <taxon>Dikarya</taxon>
        <taxon>Ascomycota</taxon>
        <taxon>Pezizomycotina</taxon>
        <taxon>Dothideomycetes</taxon>
        <taxon>Dothideomycetidae</taxon>
        <taxon>Mycosphaerellales</taxon>
        <taxon>Extremaceae</taxon>
        <taxon>Saxophila</taxon>
    </lineage>
</organism>
<evidence type="ECO:0000313" key="11">
    <source>
        <dbReference type="Proteomes" id="UP001337655"/>
    </source>
</evidence>
<dbReference type="SMART" id="SM00906">
    <property type="entry name" value="Fungal_trans"/>
    <property type="match status" value="1"/>
</dbReference>
<evidence type="ECO:0000256" key="7">
    <source>
        <dbReference type="ARBA" id="ARBA00023242"/>
    </source>
</evidence>
<reference evidence="10 11" key="1">
    <citation type="submission" date="2023-08" db="EMBL/GenBank/DDBJ databases">
        <title>Black Yeasts Isolated from many extreme environments.</title>
        <authorList>
            <person name="Coleine C."/>
            <person name="Stajich J.E."/>
            <person name="Selbmann L."/>
        </authorList>
    </citation>
    <scope>NUCLEOTIDE SEQUENCE [LARGE SCALE GENOMIC DNA]</scope>
    <source>
        <strain evidence="10 11">CCFEE 5935</strain>
    </source>
</reference>
<keyword evidence="4" id="KW-0805">Transcription regulation</keyword>
<dbReference type="Pfam" id="PF04082">
    <property type="entry name" value="Fungal_trans"/>
    <property type="match status" value="1"/>
</dbReference>
<gene>
    <name evidence="10" type="ORF">LTR77_000788</name>
</gene>
<dbReference type="GO" id="GO:0000981">
    <property type="term" value="F:DNA-binding transcription factor activity, RNA polymerase II-specific"/>
    <property type="evidence" value="ECO:0007669"/>
    <property type="project" value="InterPro"/>
</dbReference>
<dbReference type="InterPro" id="IPR001138">
    <property type="entry name" value="Zn2Cys6_DnaBD"/>
</dbReference>
<keyword evidence="6" id="KW-0804">Transcription</keyword>
<dbReference type="GO" id="GO:0005634">
    <property type="term" value="C:nucleus"/>
    <property type="evidence" value="ECO:0007669"/>
    <property type="project" value="UniProtKB-SubCell"/>
</dbReference>
<evidence type="ECO:0000256" key="4">
    <source>
        <dbReference type="ARBA" id="ARBA00023015"/>
    </source>
</evidence>
<dbReference type="Pfam" id="PF00172">
    <property type="entry name" value="Zn_clus"/>
    <property type="match status" value="1"/>
</dbReference>
<proteinExistence type="predicted"/>
<dbReference type="CDD" id="cd00067">
    <property type="entry name" value="GAL4"/>
    <property type="match status" value="1"/>
</dbReference>
<dbReference type="PANTHER" id="PTHR47782:SF12">
    <property type="entry name" value="ZN(II)2CYS6 TRANSCRIPTION FACTOR (EUROFUNG)"/>
    <property type="match status" value="1"/>
</dbReference>
<keyword evidence="5" id="KW-0238">DNA-binding</keyword>
<dbReference type="InterPro" id="IPR007219">
    <property type="entry name" value="XnlR_reg_dom"/>
</dbReference>
<evidence type="ECO:0000256" key="6">
    <source>
        <dbReference type="ARBA" id="ARBA00023163"/>
    </source>
</evidence>
<evidence type="ECO:0000256" key="3">
    <source>
        <dbReference type="ARBA" id="ARBA00022833"/>
    </source>
</evidence>
<dbReference type="RefSeq" id="XP_064664287.1">
    <property type="nucleotide sequence ID" value="XM_064798053.1"/>
</dbReference>
<dbReference type="Gene3D" id="4.10.240.10">
    <property type="entry name" value="Zn(2)-C6 fungal-type DNA-binding domain"/>
    <property type="match status" value="1"/>
</dbReference>
<dbReference type="SUPFAM" id="SSF57701">
    <property type="entry name" value="Zn2/Cys6 DNA-binding domain"/>
    <property type="match status" value="1"/>
</dbReference>
<dbReference type="SMART" id="SM00066">
    <property type="entry name" value="GAL4"/>
    <property type="match status" value="1"/>
</dbReference>
<dbReference type="InterPro" id="IPR052202">
    <property type="entry name" value="Yeast_MetPath_Reg"/>
</dbReference>
<sequence>MQVSNCDRCYRRKGRCDKKQPCSTCSRGGVPCTYSDRTKERRYTADHVERLERKIRQAEARNHELTDELQRTKVSHRGSAADGHEPTADGPSTARSVDPVSEVSYLSINAAGERQPYLGSTSGVLFASLVRNSVNVPQSRQASPPPHGPLEDVTAAAGTASLRKLEDLPSRSLVNRLFSAYLDHDALIYPFLAPSFLLETTEKLYADPTYYASAASAFEVFVFHMILAISTTQCFKHDWQMLPGAEMHHACAMKELNPVMASGGIQSLQAILLLCQFRTGSSVKDNSASMWHLVGIASRSCLELGLHRESTYTMQPSTDLEPHQLEVYRKQETARRCFWSVIAMDRICSQILGRPLAIRDEDVDALLPSSSYDTVITRPLAAKIAGVSRIRIFNHVITYRLLCGRLLSTLHRKRAPEMTVADAMNVRDKFAAELEKWNDGSKDLGLSDSTDTASRQQSCYLSKVWYEVLYANAALMIWRPSPLLADITHDQPMLQKIFDSATHAVNTYSALHKSRQINYSWVTLQSIFMAGLSYIYAVSRHMREARQPTTSKTCLLAQDPSTIEIINVTRACSNVLVAVAERWSVLRHCHEVFDRLSDAVLADAIKLQTSPAAVAHTTPVQQSHLHHAHQNNTGLAANNTQSEQLQLWNPAPYPVPDYPDTLHPSPLAVDNEFLHCFDDLQQLYNHQQLEDPVMHLSQDWMAYLGGPYDANAYGNHMFG</sequence>
<evidence type="ECO:0000256" key="1">
    <source>
        <dbReference type="ARBA" id="ARBA00004123"/>
    </source>
</evidence>
<feature type="domain" description="Zn(2)-C6 fungal-type" evidence="9">
    <location>
        <begin position="5"/>
        <end position="34"/>
    </location>
</feature>
<keyword evidence="11" id="KW-1185">Reference proteome</keyword>
<evidence type="ECO:0000256" key="5">
    <source>
        <dbReference type="ARBA" id="ARBA00023125"/>
    </source>
</evidence>
<dbReference type="PANTHER" id="PTHR47782">
    <property type="entry name" value="ZN(II)2CYS6 TRANSCRIPTION FACTOR (EUROFUNG)-RELATED"/>
    <property type="match status" value="1"/>
</dbReference>
<keyword evidence="2" id="KW-0479">Metal-binding</keyword>
<comment type="subcellular location">
    <subcellularLocation>
        <location evidence="1">Nucleus</location>
    </subcellularLocation>
</comment>
<dbReference type="Proteomes" id="UP001337655">
    <property type="component" value="Unassembled WGS sequence"/>
</dbReference>
<keyword evidence="7" id="KW-0539">Nucleus</keyword>
<dbReference type="InterPro" id="IPR036864">
    <property type="entry name" value="Zn2-C6_fun-type_DNA-bd_sf"/>
</dbReference>
<name>A0AAV9PP06_9PEZI</name>
<dbReference type="GO" id="GO:0006351">
    <property type="term" value="P:DNA-templated transcription"/>
    <property type="evidence" value="ECO:0007669"/>
    <property type="project" value="InterPro"/>
</dbReference>
<dbReference type="PROSITE" id="PS50048">
    <property type="entry name" value="ZN2_CY6_FUNGAL_2"/>
    <property type="match status" value="1"/>
</dbReference>
<dbReference type="CDD" id="cd12148">
    <property type="entry name" value="fungal_TF_MHR"/>
    <property type="match status" value="1"/>
</dbReference>
<protein>
    <recommendedName>
        <fullName evidence="9">Zn(2)-C6 fungal-type domain-containing protein</fullName>
    </recommendedName>
</protein>
<evidence type="ECO:0000256" key="8">
    <source>
        <dbReference type="SAM" id="MobiDB-lite"/>
    </source>
</evidence>
<dbReference type="GO" id="GO:0043565">
    <property type="term" value="F:sequence-specific DNA binding"/>
    <property type="evidence" value="ECO:0007669"/>
    <property type="project" value="TreeGrafter"/>
</dbReference>
<comment type="caution">
    <text evidence="10">The sequence shown here is derived from an EMBL/GenBank/DDBJ whole genome shotgun (WGS) entry which is preliminary data.</text>
</comment>
<feature type="compositionally biased region" description="Basic and acidic residues" evidence="8">
    <location>
        <begin position="62"/>
        <end position="71"/>
    </location>
</feature>